<name>A0A8J7NKD0_ATRSP</name>
<dbReference type="InterPro" id="IPR036770">
    <property type="entry name" value="Ankyrin_rpt-contain_sf"/>
</dbReference>
<dbReference type="AlphaFoldDB" id="A0A8J7NKD0"/>
<feature type="non-terminal residue" evidence="3">
    <location>
        <position position="296"/>
    </location>
</feature>
<organism evidence="3 4">
    <name type="scientific">Atractosteus spatula</name>
    <name type="common">Alligator gar</name>
    <name type="synonym">Lepisosteus spatula</name>
    <dbReference type="NCBI Taxonomy" id="7917"/>
    <lineage>
        <taxon>Eukaryota</taxon>
        <taxon>Metazoa</taxon>
        <taxon>Chordata</taxon>
        <taxon>Craniata</taxon>
        <taxon>Vertebrata</taxon>
        <taxon>Euteleostomi</taxon>
        <taxon>Actinopterygii</taxon>
        <taxon>Neopterygii</taxon>
        <taxon>Holostei</taxon>
        <taxon>Semionotiformes</taxon>
        <taxon>Lepisosteidae</taxon>
        <taxon>Atractosteus</taxon>
    </lineage>
</organism>
<dbReference type="EMBL" id="JAAWVO010012818">
    <property type="protein sequence ID" value="MBN3313704.1"/>
    <property type="molecule type" value="Genomic_DNA"/>
</dbReference>
<dbReference type="FunFam" id="1.25.40.20:FF:000206">
    <property type="entry name" value="Ankyrin repeat domain-containing protein 9"/>
    <property type="match status" value="1"/>
</dbReference>
<dbReference type="PROSITE" id="PS50088">
    <property type="entry name" value="ANK_REPEAT"/>
    <property type="match status" value="1"/>
</dbReference>
<keyword evidence="4" id="KW-1185">Reference proteome</keyword>
<dbReference type="InterPro" id="IPR052391">
    <property type="entry name" value="E3_Ligase-Neurotoxin"/>
</dbReference>
<dbReference type="PANTHER" id="PTHR24133:SF14">
    <property type="entry name" value="ANKYRIN REPEAT DOMAIN-CONTAINING PROTEIN 9"/>
    <property type="match status" value="1"/>
</dbReference>
<evidence type="ECO:0000313" key="3">
    <source>
        <dbReference type="EMBL" id="MBN3313704.1"/>
    </source>
</evidence>
<comment type="caution">
    <text evidence="3">The sequence shown here is derived from an EMBL/GenBank/DDBJ whole genome shotgun (WGS) entry which is preliminary data.</text>
</comment>
<protein>
    <submittedName>
        <fullName evidence="3">ANKR9 protein</fullName>
    </submittedName>
</protein>
<evidence type="ECO:0000256" key="1">
    <source>
        <dbReference type="PROSITE-ProRule" id="PRU00023"/>
    </source>
</evidence>
<dbReference type="InterPro" id="IPR002110">
    <property type="entry name" value="Ankyrin_rpt"/>
</dbReference>
<dbReference type="Proteomes" id="UP000736164">
    <property type="component" value="Unassembled WGS sequence"/>
</dbReference>
<evidence type="ECO:0000256" key="2">
    <source>
        <dbReference type="SAM" id="MobiDB-lite"/>
    </source>
</evidence>
<keyword evidence="1" id="KW-0040">ANK repeat</keyword>
<dbReference type="SUPFAM" id="SSF48403">
    <property type="entry name" value="Ankyrin repeat"/>
    <property type="match status" value="1"/>
</dbReference>
<dbReference type="Pfam" id="PF00023">
    <property type="entry name" value="Ank"/>
    <property type="match status" value="1"/>
</dbReference>
<feature type="repeat" description="ANK" evidence="1">
    <location>
        <begin position="149"/>
        <end position="181"/>
    </location>
</feature>
<dbReference type="Gene3D" id="1.25.40.20">
    <property type="entry name" value="Ankyrin repeat-containing domain"/>
    <property type="match status" value="1"/>
</dbReference>
<accession>A0A8J7NKD0</accession>
<gene>
    <name evidence="3" type="primary">Ankrd9_0</name>
    <name evidence="3" type="ORF">GTO95_0017873</name>
</gene>
<dbReference type="SMART" id="SM00248">
    <property type="entry name" value="ANK"/>
    <property type="match status" value="2"/>
</dbReference>
<feature type="non-terminal residue" evidence="3">
    <location>
        <position position="1"/>
    </location>
</feature>
<sequence length="296" mass="34278">MSKNSNGKPERQRKGSQEDNREHRNLSYLFYQAVRDHKPVWMLEDMRNMEMFYWEEDVSQRSYSPSEALLYAVVHDHHAYARYLLSHYLEKALEMPGQRFCCCASSAPHLAMAVRYDRRDILALILQVVHRLPSLRSYVNRRDCFHLEDGKTPLHLACELLRSEAVVLLLGNGASPHAEDHRGMTPLDVILEQLCDSKVNLGPKKLCLDNLLMFMPEVRFKMKASLEREPACWTKVLGEDVFTYLVGKTPAPLFLLSMQNILRLLPPDRFPQSLQELPIPNALKPIPASYKKRGRY</sequence>
<evidence type="ECO:0000313" key="4">
    <source>
        <dbReference type="Proteomes" id="UP000736164"/>
    </source>
</evidence>
<dbReference type="PROSITE" id="PS50297">
    <property type="entry name" value="ANK_REP_REGION"/>
    <property type="match status" value="1"/>
</dbReference>
<dbReference type="PANTHER" id="PTHR24133">
    <property type="entry name" value="ANKYRIN DOMAIN-CONTAINING"/>
    <property type="match status" value="1"/>
</dbReference>
<proteinExistence type="predicted"/>
<feature type="compositionally biased region" description="Basic and acidic residues" evidence="2">
    <location>
        <begin position="8"/>
        <end position="20"/>
    </location>
</feature>
<feature type="region of interest" description="Disordered" evidence="2">
    <location>
        <begin position="1"/>
        <end position="20"/>
    </location>
</feature>
<reference evidence="3" key="1">
    <citation type="journal article" date="2021" name="Cell">
        <title>Tracing the genetic footprints of vertebrate landing in non-teleost ray-finned fishes.</title>
        <authorList>
            <person name="Bi X."/>
            <person name="Wang K."/>
            <person name="Yang L."/>
            <person name="Pan H."/>
            <person name="Jiang H."/>
            <person name="Wei Q."/>
            <person name="Fang M."/>
            <person name="Yu H."/>
            <person name="Zhu C."/>
            <person name="Cai Y."/>
            <person name="He Y."/>
            <person name="Gan X."/>
            <person name="Zeng H."/>
            <person name="Yu D."/>
            <person name="Zhu Y."/>
            <person name="Jiang H."/>
            <person name="Qiu Q."/>
            <person name="Yang H."/>
            <person name="Zhang Y.E."/>
            <person name="Wang W."/>
            <person name="Zhu M."/>
            <person name="He S."/>
            <person name="Zhang G."/>
        </authorList>
    </citation>
    <scope>NUCLEOTIDE SEQUENCE</scope>
    <source>
        <strain evidence="3">Allg_001</strain>
    </source>
</reference>